<proteinExistence type="predicted"/>
<name>A0ABN7T2F9_OIKDI</name>
<dbReference type="PANTHER" id="PTHR10880">
    <property type="entry name" value="MORTALITY FACTOR 4-LIKE PROTEIN"/>
    <property type="match status" value="1"/>
</dbReference>
<evidence type="ECO:0000259" key="1">
    <source>
        <dbReference type="Pfam" id="PF22732"/>
    </source>
</evidence>
<evidence type="ECO:0000313" key="3">
    <source>
        <dbReference type="Proteomes" id="UP001158576"/>
    </source>
</evidence>
<evidence type="ECO:0000313" key="2">
    <source>
        <dbReference type="EMBL" id="CAG5107090.1"/>
    </source>
</evidence>
<feature type="domain" description="MSL3 chromodomain-like" evidence="1">
    <location>
        <begin position="6"/>
        <end position="78"/>
    </location>
</feature>
<dbReference type="InterPro" id="IPR008676">
    <property type="entry name" value="MRG"/>
</dbReference>
<protein>
    <submittedName>
        <fullName evidence="2">Oidioi.mRNA.OKI2018_I69.chr1.g3141.t1.cds</fullName>
    </submittedName>
</protein>
<accession>A0ABN7T2F9</accession>
<dbReference type="Proteomes" id="UP001158576">
    <property type="component" value="Chromosome 1"/>
</dbReference>
<organism evidence="2 3">
    <name type="scientific">Oikopleura dioica</name>
    <name type="common">Tunicate</name>
    <dbReference type="NCBI Taxonomy" id="34765"/>
    <lineage>
        <taxon>Eukaryota</taxon>
        <taxon>Metazoa</taxon>
        <taxon>Chordata</taxon>
        <taxon>Tunicata</taxon>
        <taxon>Appendicularia</taxon>
        <taxon>Copelata</taxon>
        <taxon>Oikopleuridae</taxon>
        <taxon>Oikopleura</taxon>
    </lineage>
</organism>
<dbReference type="Gene3D" id="2.30.30.140">
    <property type="match status" value="1"/>
</dbReference>
<reference evidence="2 3" key="1">
    <citation type="submission" date="2021-04" db="EMBL/GenBank/DDBJ databases">
        <authorList>
            <person name="Bliznina A."/>
        </authorList>
    </citation>
    <scope>NUCLEOTIDE SEQUENCE [LARGE SCALE GENOMIC DNA]</scope>
</reference>
<dbReference type="PANTHER" id="PTHR10880:SF15">
    <property type="entry name" value="MSL COMPLEX SUBUNIT 3"/>
    <property type="match status" value="1"/>
</dbReference>
<keyword evidence="3" id="KW-1185">Reference proteome</keyword>
<gene>
    <name evidence="2" type="ORF">OKIOD_LOCUS11906</name>
</gene>
<dbReference type="Pfam" id="PF22732">
    <property type="entry name" value="MSL3_chromo-like"/>
    <property type="match status" value="1"/>
</dbReference>
<dbReference type="EMBL" id="OU015566">
    <property type="protein sequence ID" value="CAG5107090.1"/>
    <property type="molecule type" value="Genomic_DNA"/>
</dbReference>
<dbReference type="SUPFAM" id="SSF54160">
    <property type="entry name" value="Chromo domain-like"/>
    <property type="match status" value="1"/>
</dbReference>
<sequence>MKDLEFEVKEKVLCYEPDKDKEKILYDATIVEIRKKSDSPGFQYMIHFKEWSKSFDRWVDKNLLLKVTPENKKIQRDLFIKIIKENGDRDGFKSVFL</sequence>
<dbReference type="InterPro" id="IPR016197">
    <property type="entry name" value="Chromo-like_dom_sf"/>
</dbReference>
<dbReference type="InterPro" id="IPR053820">
    <property type="entry name" value="MSL3_chromo-like"/>
</dbReference>